<evidence type="ECO:0000256" key="9">
    <source>
        <dbReference type="ARBA" id="ARBA00023010"/>
    </source>
</evidence>
<comment type="function">
    <text evidence="11 14">Involved in protein export. The function of the beta subunit is unknown, but it may be involved in stabilization of the trimeric complex.</text>
</comment>
<evidence type="ECO:0000256" key="11">
    <source>
        <dbReference type="ARBA" id="ARBA00025485"/>
    </source>
</evidence>
<keyword evidence="4 14" id="KW-0813">Transport</keyword>
<dbReference type="KEGG" id="dka:DKAM_1189"/>
<dbReference type="EMBL" id="CP001140">
    <property type="protein sequence ID" value="ACL11515.1"/>
    <property type="molecule type" value="Genomic_DNA"/>
</dbReference>
<evidence type="ECO:0000256" key="13">
    <source>
        <dbReference type="ARBA" id="ARBA00031868"/>
    </source>
</evidence>
<feature type="topological domain" description="Cytoplasmic" evidence="14">
    <location>
        <begin position="1"/>
        <end position="45"/>
    </location>
</feature>
<dbReference type="GO" id="GO:0015031">
    <property type="term" value="P:protein transport"/>
    <property type="evidence" value="ECO:0007669"/>
    <property type="project" value="UniProtKB-UniRule"/>
</dbReference>
<dbReference type="AlphaFoldDB" id="B8D5Y4"/>
<dbReference type="InterPro" id="IPR023531">
    <property type="entry name" value="Preprot_translocase_SecG"/>
</dbReference>
<dbReference type="GO" id="GO:0005886">
    <property type="term" value="C:plasma membrane"/>
    <property type="evidence" value="ECO:0007669"/>
    <property type="project" value="UniProtKB-SubCell"/>
</dbReference>
<comment type="subcellular location">
    <subcellularLocation>
        <location evidence="1 14">Cell membrane</location>
        <topology evidence="1 14">Single-pass membrane protein</topology>
    </subcellularLocation>
</comment>
<dbReference type="InterPro" id="IPR016482">
    <property type="entry name" value="SecG/Sec61-beta/Sbh"/>
</dbReference>
<evidence type="ECO:0000256" key="6">
    <source>
        <dbReference type="ARBA" id="ARBA00022692"/>
    </source>
</evidence>
<evidence type="ECO:0000256" key="5">
    <source>
        <dbReference type="ARBA" id="ARBA00022475"/>
    </source>
</evidence>
<dbReference type="STRING" id="490899.DKAM_1189"/>
<gene>
    <name evidence="14" type="primary">secG</name>
    <name evidence="16" type="ordered locus">DKAM_1189</name>
</gene>
<evidence type="ECO:0000256" key="8">
    <source>
        <dbReference type="ARBA" id="ARBA00022989"/>
    </source>
</evidence>
<dbReference type="eggNOG" id="arCOG02957">
    <property type="taxonomic scope" value="Archaea"/>
</dbReference>
<feature type="transmembrane region" description="Helical" evidence="15">
    <location>
        <begin position="48"/>
        <end position="67"/>
    </location>
</feature>
<organism evidence="16 17">
    <name type="scientific">Desulfurococcus amylolyticus (strain DSM 18924 / JCM 16383 / VKM B-2413 / 1221n)</name>
    <name type="common">Desulfurococcus kamchatkensis</name>
    <dbReference type="NCBI Taxonomy" id="490899"/>
    <lineage>
        <taxon>Archaea</taxon>
        <taxon>Thermoproteota</taxon>
        <taxon>Thermoprotei</taxon>
        <taxon>Desulfurococcales</taxon>
        <taxon>Desulfurococcaceae</taxon>
        <taxon>Desulfurococcus</taxon>
    </lineage>
</organism>
<protein>
    <recommendedName>
        <fullName evidence="3 14">Preprotein translocase subunit SecG</fullName>
    </recommendedName>
    <alternativeName>
        <fullName evidence="13 14">Protein transport protein Sec61 subunit beta homolog</fullName>
    </alternativeName>
</protein>
<name>B8D5Y4_DESA1</name>
<accession>B8D5Y4</accession>
<dbReference type="HOGENOM" id="CLU_208205_2_1_2"/>
<evidence type="ECO:0000256" key="4">
    <source>
        <dbReference type="ARBA" id="ARBA00022448"/>
    </source>
</evidence>
<dbReference type="Proteomes" id="UP000006903">
    <property type="component" value="Chromosome"/>
</dbReference>
<dbReference type="Pfam" id="PF03911">
    <property type="entry name" value="Sec61_beta"/>
    <property type="match status" value="1"/>
</dbReference>
<evidence type="ECO:0000256" key="14">
    <source>
        <dbReference type="HAMAP-Rule" id="MF_00751"/>
    </source>
</evidence>
<keyword evidence="7 14" id="KW-0653">Protein transport</keyword>
<evidence type="ECO:0000256" key="7">
    <source>
        <dbReference type="ARBA" id="ARBA00022927"/>
    </source>
</evidence>
<evidence type="ECO:0000256" key="1">
    <source>
        <dbReference type="ARBA" id="ARBA00004162"/>
    </source>
</evidence>
<keyword evidence="5 14" id="KW-1003">Cell membrane</keyword>
<keyword evidence="10 14" id="KW-0472">Membrane</keyword>
<comment type="subunit">
    <text evidence="12 14">Component of the protein translocase complex. Heterotrimer consisting of alpha (SecY), beta (SecG) and gamma (SecE) subunits. Can form oligomers of the heterotrimer.</text>
</comment>
<sequence length="70" mass="7744">MGINYFSEAVSMSKKGRRRRDVPGMFSAAGLVRYYEESDVGLKLKPHILIAIMVAFTVTVIVLSKLAPLT</sequence>
<evidence type="ECO:0000313" key="17">
    <source>
        <dbReference type="Proteomes" id="UP000006903"/>
    </source>
</evidence>
<proteinExistence type="inferred from homology"/>
<evidence type="ECO:0000313" key="16">
    <source>
        <dbReference type="EMBL" id="ACL11515.1"/>
    </source>
</evidence>
<keyword evidence="6 14" id="KW-0812">Transmembrane</keyword>
<comment type="similarity">
    <text evidence="2 14">Belongs to the SEC61-beta family.</text>
</comment>
<evidence type="ECO:0000256" key="12">
    <source>
        <dbReference type="ARBA" id="ARBA00025929"/>
    </source>
</evidence>
<evidence type="ECO:0000256" key="3">
    <source>
        <dbReference type="ARBA" id="ARBA00014522"/>
    </source>
</evidence>
<dbReference type="HAMAP" id="MF_00751">
    <property type="entry name" value="SecG"/>
    <property type="match status" value="1"/>
</dbReference>
<keyword evidence="9 14" id="KW-0811">Translocation</keyword>
<keyword evidence="8 14" id="KW-1133">Transmembrane helix</keyword>
<reference evidence="16 17" key="1">
    <citation type="journal article" date="2009" name="J. Bacteriol.">
        <title>Complete genome sequence of the anaerobic, protein-degrading hyperthermophilic crenarchaeon Desulfurococcus kamchatkensis.</title>
        <authorList>
            <person name="Ravin N.V."/>
            <person name="Mardanov A.V."/>
            <person name="Beletsky A.V."/>
            <person name="Kublanov I.V."/>
            <person name="Kolganova T.V."/>
            <person name="Lebedinsky A.V."/>
            <person name="Chernyh N.A."/>
            <person name="Bonch-Osmolovskaya E.A."/>
            <person name="Skryabin K.G."/>
        </authorList>
    </citation>
    <scope>NUCLEOTIDE SEQUENCE [LARGE SCALE GENOMIC DNA]</scope>
    <source>
        <strain evidence="17">DSM 18924 / JCM 16383 / VKM B-2413 / 1221n</strain>
    </source>
</reference>
<evidence type="ECO:0000256" key="2">
    <source>
        <dbReference type="ARBA" id="ARBA00006103"/>
    </source>
</evidence>
<evidence type="ECO:0000256" key="15">
    <source>
        <dbReference type="SAM" id="Phobius"/>
    </source>
</evidence>
<evidence type="ECO:0000256" key="10">
    <source>
        <dbReference type="ARBA" id="ARBA00023136"/>
    </source>
</evidence>